<proteinExistence type="predicted"/>
<dbReference type="EMBL" id="AGRJ01000194">
    <property type="protein sequence ID" value="EHO50147.1"/>
    <property type="molecule type" value="Genomic_DNA"/>
</dbReference>
<evidence type="ECO:0000313" key="1">
    <source>
        <dbReference type="EMBL" id="EHO50147.1"/>
    </source>
</evidence>
<gene>
    <name evidence="1" type="ORF">HMPREF9104_02207</name>
</gene>
<reference evidence="1 2" key="1">
    <citation type="submission" date="2011-09" db="EMBL/GenBank/DDBJ databases">
        <authorList>
            <person name="Weinstock G."/>
            <person name="Sodergren E."/>
            <person name="Clifton S."/>
            <person name="Fulton L."/>
            <person name="Fulton B."/>
            <person name="Courtney L."/>
            <person name="Fronick C."/>
            <person name="Harrison M."/>
            <person name="Strong C."/>
            <person name="Farmer C."/>
            <person name="Delahaunty K."/>
            <person name="Markovic C."/>
            <person name="Hall O."/>
            <person name="Minx P."/>
            <person name="Tomlinson C."/>
            <person name="Mitreva M."/>
            <person name="Hou S."/>
            <person name="Chen J."/>
            <person name="Wollam A."/>
            <person name="Pepin K.H."/>
            <person name="Johnson M."/>
            <person name="Bhonagiri V."/>
            <person name="Zhang X."/>
            <person name="Suruliraj S."/>
            <person name="Warren W."/>
            <person name="Chinwalla A."/>
            <person name="Mardis E.R."/>
            <person name="Wilson R.K."/>
        </authorList>
    </citation>
    <scope>NUCLEOTIDE SEQUENCE [LARGE SCALE GENOMIC DNA]</scope>
    <source>
        <strain evidence="1 2">F0435</strain>
    </source>
</reference>
<dbReference type="Proteomes" id="UP000005025">
    <property type="component" value="Unassembled WGS sequence"/>
</dbReference>
<dbReference type="HOGENOM" id="CLU_3253230_0_0_9"/>
<dbReference type="AlphaFoldDB" id="H1LHW6"/>
<protein>
    <submittedName>
        <fullName evidence="1">Uncharacterized protein</fullName>
    </submittedName>
</protein>
<name>H1LHW6_9LACO</name>
<evidence type="ECO:0000313" key="2">
    <source>
        <dbReference type="Proteomes" id="UP000005025"/>
    </source>
</evidence>
<sequence>MPIANTEEPGHHRLRWSSIYRSTTSLLILPKCLQPKVAFYYS</sequence>
<accession>H1LHW6</accession>
<comment type="caution">
    <text evidence="1">The sequence shown here is derived from an EMBL/GenBank/DDBJ whole genome shotgun (WGS) entry which is preliminary data.</text>
</comment>
<organism evidence="1 2">
    <name type="scientific">Lentilactobacillus kisonensis F0435</name>
    <dbReference type="NCBI Taxonomy" id="797516"/>
    <lineage>
        <taxon>Bacteria</taxon>
        <taxon>Bacillati</taxon>
        <taxon>Bacillota</taxon>
        <taxon>Bacilli</taxon>
        <taxon>Lactobacillales</taxon>
        <taxon>Lactobacillaceae</taxon>
        <taxon>Lentilactobacillus</taxon>
    </lineage>
</organism>